<keyword evidence="2" id="KW-0472">Membrane</keyword>
<feature type="transmembrane region" description="Helical" evidence="2">
    <location>
        <begin position="243"/>
        <end position="260"/>
    </location>
</feature>
<evidence type="ECO:0000313" key="5">
    <source>
        <dbReference type="Proteomes" id="UP001519921"/>
    </source>
</evidence>
<organism evidence="4 5">
    <name type="scientific">Clostridium weizhouense</name>
    <dbReference type="NCBI Taxonomy" id="2859781"/>
    <lineage>
        <taxon>Bacteria</taxon>
        <taxon>Bacillati</taxon>
        <taxon>Bacillota</taxon>
        <taxon>Clostridia</taxon>
        <taxon>Eubacteriales</taxon>
        <taxon>Clostridiaceae</taxon>
        <taxon>Clostridium</taxon>
    </lineage>
</organism>
<evidence type="ECO:0000313" key="4">
    <source>
        <dbReference type="EMBL" id="MBW6409095.1"/>
    </source>
</evidence>
<feature type="transmembrane region" description="Helical" evidence="2">
    <location>
        <begin position="37"/>
        <end position="56"/>
    </location>
</feature>
<feature type="transmembrane region" description="Helical" evidence="2">
    <location>
        <begin position="121"/>
        <end position="140"/>
    </location>
</feature>
<evidence type="ECO:0000259" key="3">
    <source>
        <dbReference type="Pfam" id="PF00892"/>
    </source>
</evidence>
<dbReference type="Pfam" id="PF00892">
    <property type="entry name" value="EamA"/>
    <property type="match status" value="2"/>
</dbReference>
<evidence type="ECO:0000256" key="1">
    <source>
        <dbReference type="ARBA" id="ARBA00007362"/>
    </source>
</evidence>
<feature type="transmembrane region" description="Helical" evidence="2">
    <location>
        <begin position="213"/>
        <end position="231"/>
    </location>
</feature>
<feature type="transmembrane region" description="Helical" evidence="2">
    <location>
        <begin position="152"/>
        <end position="170"/>
    </location>
</feature>
<comment type="caution">
    <text evidence="4">The sequence shown here is derived from an EMBL/GenBank/DDBJ whole genome shotgun (WGS) entry which is preliminary data.</text>
</comment>
<dbReference type="PANTHER" id="PTHR22911:SF137">
    <property type="entry name" value="SOLUTE CARRIER FAMILY 35 MEMBER G2-RELATED"/>
    <property type="match status" value="1"/>
</dbReference>
<evidence type="ECO:0000256" key="2">
    <source>
        <dbReference type="SAM" id="Phobius"/>
    </source>
</evidence>
<dbReference type="Proteomes" id="UP001519921">
    <property type="component" value="Unassembled WGS sequence"/>
</dbReference>
<dbReference type="PANTHER" id="PTHR22911">
    <property type="entry name" value="ACYL-MALONYL CONDENSING ENZYME-RELATED"/>
    <property type="match status" value="1"/>
</dbReference>
<feature type="transmembrane region" description="Helical" evidence="2">
    <location>
        <begin position="182"/>
        <end position="201"/>
    </location>
</feature>
<dbReference type="RefSeq" id="WP_219778152.1">
    <property type="nucleotide sequence ID" value="NZ_JAHXPT010000002.1"/>
</dbReference>
<dbReference type="EMBL" id="JAHXPT010000002">
    <property type="protein sequence ID" value="MBW6409095.1"/>
    <property type="molecule type" value="Genomic_DNA"/>
</dbReference>
<dbReference type="InterPro" id="IPR000620">
    <property type="entry name" value="EamA_dom"/>
</dbReference>
<keyword evidence="2" id="KW-0812">Transmembrane</keyword>
<sequence length="303" mass="33263">MKFLKSSLFVFLGACCYGILSTLVKLAYNDGFVFKDVVMSQFLFGWLSILVIMIIFSRRKIRLKQFISLTLIGITTCLTTIFYYLALESIQASFAVVLLFQFTWIGVLIESIVERKLPSKLKVISVITLFIGTMLASGIINSGNVEWSLNGIIFGLLAALSYSLFVFFSGRVETQIPSINRSFCITTGALLVAFTLCPDYFANGCLSEGIWKYGIVLGIFGAVLPVLFFAIGTPNLSTGVSTILGAGELPVAIIVSIIVLKEKVSLIQWIGVLIILIGLILPQLSTLNKKDNVKLHNNQFNLG</sequence>
<dbReference type="Gene3D" id="1.10.3730.20">
    <property type="match status" value="1"/>
</dbReference>
<gene>
    <name evidence="4" type="ORF">KYD98_03245</name>
</gene>
<feature type="transmembrane region" description="Helical" evidence="2">
    <location>
        <begin position="68"/>
        <end position="86"/>
    </location>
</feature>
<keyword evidence="5" id="KW-1185">Reference proteome</keyword>
<dbReference type="InterPro" id="IPR037185">
    <property type="entry name" value="EmrE-like"/>
</dbReference>
<dbReference type="SUPFAM" id="SSF103481">
    <property type="entry name" value="Multidrug resistance efflux transporter EmrE"/>
    <property type="match status" value="2"/>
</dbReference>
<protein>
    <submittedName>
        <fullName evidence="4">DMT family transporter</fullName>
    </submittedName>
</protein>
<feature type="domain" description="EamA" evidence="3">
    <location>
        <begin position="7"/>
        <end position="137"/>
    </location>
</feature>
<feature type="transmembrane region" description="Helical" evidence="2">
    <location>
        <begin position="266"/>
        <end position="284"/>
    </location>
</feature>
<comment type="similarity">
    <text evidence="1">Belongs to the EamA transporter family.</text>
</comment>
<keyword evidence="2" id="KW-1133">Transmembrane helix</keyword>
<feature type="domain" description="EamA" evidence="3">
    <location>
        <begin position="150"/>
        <end position="281"/>
    </location>
</feature>
<proteinExistence type="inferred from homology"/>
<reference evidence="4 5" key="1">
    <citation type="submission" date="2021-07" db="EMBL/GenBank/DDBJ databases">
        <title>Clostridium weizhouense sp. nov., an anaerobic bacterium isolated from activated sludge of Petroleum wastewater.</title>
        <authorList>
            <person name="Li Q."/>
        </authorList>
    </citation>
    <scope>NUCLEOTIDE SEQUENCE [LARGE SCALE GENOMIC DNA]</scope>
    <source>
        <strain evidence="4 5">YB-6</strain>
    </source>
</reference>
<accession>A0ABS7ANP5</accession>
<feature type="transmembrane region" description="Helical" evidence="2">
    <location>
        <begin position="92"/>
        <end position="109"/>
    </location>
</feature>
<name>A0ABS7ANP5_9CLOT</name>